<keyword evidence="2" id="KW-1185">Reference proteome</keyword>
<dbReference type="EMBL" id="ML208438">
    <property type="protein sequence ID" value="TFK65407.1"/>
    <property type="molecule type" value="Genomic_DNA"/>
</dbReference>
<organism evidence="1 2">
    <name type="scientific">Pluteus cervinus</name>
    <dbReference type="NCBI Taxonomy" id="181527"/>
    <lineage>
        <taxon>Eukaryota</taxon>
        <taxon>Fungi</taxon>
        <taxon>Dikarya</taxon>
        <taxon>Basidiomycota</taxon>
        <taxon>Agaricomycotina</taxon>
        <taxon>Agaricomycetes</taxon>
        <taxon>Agaricomycetidae</taxon>
        <taxon>Agaricales</taxon>
        <taxon>Pluteineae</taxon>
        <taxon>Pluteaceae</taxon>
        <taxon>Pluteus</taxon>
    </lineage>
</organism>
<sequence>MSISYALAIADAIRDKIANAGADPQNVATTPQDILDGRAAQQKTHTKPASLKSIRASLLAGRDVIPTSVASDAQKVIDGMSANSMKSSKDSLVDMAKAVEPIVTKFDSILTQPYLDQYSATLNTVPVVGIKNDQLLYIQTTSQLGGLVDGWATFSSLPPKRDFCLSIGKTVWKKAHLGDKDPAINWPALYSQDWTALDRTELDFQLVTLAIDGTLSYLTSDQLTPQGSWATLAYKAKSGGPATSPKFTKIAYWNNTIVGIDDASSTWSITVDWVNATYSATDSFKIEPVTEYTATDAGPVGLRSDGYLWKRIVAPSPSNDSSKDPVLEWQKWIKTDGVVNIGVASPGVILDMNVLTRSLKSRCLDVQSAVYPVVEKINAYCITHEFFLDALLQDANDYINATTDEQRALAIKNAKSFIAHAKTWGGIVLKAIISCQGPVTIMTSQLHNVRMQLESQLILLKDKLKMLQATLDVQQEAMSELKAAFWGTVAAMFLGLALMVVGALLANPWIIAAGRLLMIGGIVATVVLASKIGDLAADISNTQSQIDAVTTAISEMTNIVNAFSDLDTLYGNLNVFWGRLSNDASNVGTMDDVTCELVGYEILEDTSSMEAALSVTTEMGDACQLYLDILNRQGVVIPDSLSLTETVSQFTTSAATVPNGLQAVPTANATSSLAPVFALAQDALRSRDLDKYQQIMDFATLLDYNNTASVALAKSTTGLWFDTPALNASSDVWLWSSTSFLNASGIYDARSLSQGETTALIGSANDLDSVLNQIRPDIVGSLQDITSMASTIVDWIQQYPQAPTNADDIAKLQQLQASAVKSCESAQRKAASANNAFADFNHKATEYQQGLESQINGKNNDIKAANDRCNWDLDSLSPPWIKGERDSAVGNLNNQIKDLKNLQSSGSYFKGHVLTWIEFSQAISSNLGTVHNLLIGVWGQLYEDPVLYASLIQGEWAQLSQNAQDVFAILNNTTGGGKLELWSVSQDVVLATAAGLAPPTDSQRVIQAVTPAVNLGDDILAQSDSATASLPTSTLRNEYVNMIALEYGAVLRLQSLALLQDFRAGNVAAGKLSVQAFVQSTLVSVKSALEVTQKANDIFKDSSQKFTAVLSAIDANIASIEQQIADLTDQIDTLEDQVRDKIIWVIADTIALAFAGAALLVSFGLLATATATAAAIKTVLDSLSLSDLIKVVQSLKSTKDMLGQSVDQLKTAQPLFKSVVTAVVGLNDVISGMETGLSLLLQEVELGSNITFTQEDAEGVQAAWAKVRDDTQTWLDTINRQGIVPEIA</sequence>
<name>A0ACD3AKJ7_9AGAR</name>
<evidence type="ECO:0000313" key="2">
    <source>
        <dbReference type="Proteomes" id="UP000308600"/>
    </source>
</evidence>
<reference evidence="1 2" key="1">
    <citation type="journal article" date="2019" name="Nat. Ecol. Evol.">
        <title>Megaphylogeny resolves global patterns of mushroom evolution.</title>
        <authorList>
            <person name="Varga T."/>
            <person name="Krizsan K."/>
            <person name="Foldi C."/>
            <person name="Dima B."/>
            <person name="Sanchez-Garcia M."/>
            <person name="Sanchez-Ramirez S."/>
            <person name="Szollosi G.J."/>
            <person name="Szarkandi J.G."/>
            <person name="Papp V."/>
            <person name="Albert L."/>
            <person name="Andreopoulos W."/>
            <person name="Angelini C."/>
            <person name="Antonin V."/>
            <person name="Barry K.W."/>
            <person name="Bougher N.L."/>
            <person name="Buchanan P."/>
            <person name="Buyck B."/>
            <person name="Bense V."/>
            <person name="Catcheside P."/>
            <person name="Chovatia M."/>
            <person name="Cooper J."/>
            <person name="Damon W."/>
            <person name="Desjardin D."/>
            <person name="Finy P."/>
            <person name="Geml J."/>
            <person name="Haridas S."/>
            <person name="Hughes K."/>
            <person name="Justo A."/>
            <person name="Karasinski D."/>
            <person name="Kautmanova I."/>
            <person name="Kiss B."/>
            <person name="Kocsube S."/>
            <person name="Kotiranta H."/>
            <person name="LaButti K.M."/>
            <person name="Lechner B.E."/>
            <person name="Liimatainen K."/>
            <person name="Lipzen A."/>
            <person name="Lukacs Z."/>
            <person name="Mihaltcheva S."/>
            <person name="Morgado L.N."/>
            <person name="Niskanen T."/>
            <person name="Noordeloos M.E."/>
            <person name="Ohm R.A."/>
            <person name="Ortiz-Santana B."/>
            <person name="Ovrebo C."/>
            <person name="Racz N."/>
            <person name="Riley R."/>
            <person name="Savchenko A."/>
            <person name="Shiryaev A."/>
            <person name="Soop K."/>
            <person name="Spirin V."/>
            <person name="Szebenyi C."/>
            <person name="Tomsovsky M."/>
            <person name="Tulloss R.E."/>
            <person name="Uehling J."/>
            <person name="Grigoriev I.V."/>
            <person name="Vagvolgyi C."/>
            <person name="Papp T."/>
            <person name="Martin F.M."/>
            <person name="Miettinen O."/>
            <person name="Hibbett D.S."/>
            <person name="Nagy L.G."/>
        </authorList>
    </citation>
    <scope>NUCLEOTIDE SEQUENCE [LARGE SCALE GENOMIC DNA]</scope>
    <source>
        <strain evidence="1 2">NL-1719</strain>
    </source>
</reference>
<accession>A0ACD3AKJ7</accession>
<evidence type="ECO:0000313" key="1">
    <source>
        <dbReference type="EMBL" id="TFK65407.1"/>
    </source>
</evidence>
<dbReference type="Proteomes" id="UP000308600">
    <property type="component" value="Unassembled WGS sequence"/>
</dbReference>
<gene>
    <name evidence="1" type="ORF">BDN72DRAFT_880966</name>
</gene>
<protein>
    <submittedName>
        <fullName evidence="1">Uncharacterized protein</fullName>
    </submittedName>
</protein>
<proteinExistence type="predicted"/>